<dbReference type="Pfam" id="PF19268">
    <property type="entry name" value="CIS_TMP"/>
    <property type="match status" value="1"/>
</dbReference>
<dbReference type="AlphaFoldDB" id="A0A9W4QW21"/>
<proteinExistence type="predicted"/>
<reference evidence="2" key="1">
    <citation type="submission" date="2022-07" db="EMBL/GenBank/DDBJ databases">
        <authorList>
            <person name="Criscuolo A."/>
        </authorList>
    </citation>
    <scope>NUCLEOTIDE SEQUENCE</scope>
    <source>
        <strain evidence="2">CIP111854</strain>
    </source>
</reference>
<dbReference type="InterPro" id="IPR045538">
    <property type="entry name" value="CIS_TMP"/>
</dbReference>
<accession>A0A9W4QW21</accession>
<evidence type="ECO:0000313" key="2">
    <source>
        <dbReference type="EMBL" id="CAH9055598.1"/>
    </source>
</evidence>
<protein>
    <submittedName>
        <fullName evidence="2">Uncharacterized protein</fullName>
    </submittedName>
</protein>
<feature type="region of interest" description="Disordered" evidence="1">
    <location>
        <begin position="925"/>
        <end position="947"/>
    </location>
</feature>
<feature type="compositionally biased region" description="Polar residues" evidence="1">
    <location>
        <begin position="973"/>
        <end position="999"/>
    </location>
</feature>
<name>A0A9W4QW21_9GAMM</name>
<comment type="caution">
    <text evidence="2">The sequence shown here is derived from an EMBL/GenBank/DDBJ whole genome shotgun (WGS) entry which is preliminary data.</text>
</comment>
<dbReference type="Proteomes" id="UP001152467">
    <property type="component" value="Unassembled WGS sequence"/>
</dbReference>
<organism evidence="2 3">
    <name type="scientific">Pseudoalteromonas holothuriae</name>
    <dbReference type="NCBI Taxonomy" id="2963714"/>
    <lineage>
        <taxon>Bacteria</taxon>
        <taxon>Pseudomonadati</taxon>
        <taxon>Pseudomonadota</taxon>
        <taxon>Gammaproteobacteria</taxon>
        <taxon>Alteromonadales</taxon>
        <taxon>Pseudoalteromonadaceae</taxon>
        <taxon>Pseudoalteromonas</taxon>
    </lineage>
</organism>
<sequence length="1270" mass="142867">MKLTIKQLGADIQASPSALRASGSSLEDVQNQFSDWLILGLTQMDWPELDEPNLPLDAIKLPDIDLDLAEIDWQFVMLDPFAAFKQYVYPQLSDSITKQLKNAVQQYGKENSLQQAAIHRQGVTRYNSILLNLLTILSKQKPQSGVTKATLGLELKRQLKEALETSFNPLEKLQLQPNGVQLRHRLVQLCYQDKTLLPLLVAPLYEVHEQQRVTQLLTCLSAAQYERFISLLEFTTLTTGHAELQQHRTLLLTLHELFIAHNGFSERLLEQTTTVLKTSKHAQMLSMWCALNKNQCNQKALSDLHRIVSTVAQKADLAIDLVGHTEFAQSTDMQLKPATKITVIGAQQQQILKQVLLLLQILANSHMLPKQQLKAWLALQTIRVNQTQLSVNLASKLDQVTQAFGDALRHKQAPHSTLEKIVKLAAKLRTQSHIVSSVNGNKRSLLKLYSLLSRLPDVPVLLLELPLKWQAAQAVSERTLQSWLDDASQWSLQYQRVVTNKQSSEFAVKVNNSELVAALKRTKSWLAQPQQTQVLAADEQRILVSVIEQLKSLPIQTGSSLWLQLQSGIVSRPVLNRVIDTLLKQCEYACLDKSFAPTIALTIDEAQFEKAVSERLDKFYEQFTRDLDDMMQCFEQEQALSPKQITASNCSSLIWQCCNRVAHMAAFGRELQLCYLPSVQRIYGFVLKQQVWLVNELNSLLGAAEQGAQGRQLQQLITQHVQSLDLIKKELVQKLPLIERIDTGLDAWLMPLVNHATKQILEVDSIWLKPVKAAKVASLNMTNQGYKHTTVAQPLNQLQPMADEIHNVTQTPEVGEASLSNRNNRADTQAVSRHAEQDLTVIRHDYGVSVPRSVSKTNDQLHRATLSDALTSEHGRDDVLASINCDAKEIPQSRHDSTHNTVTKSGKNLVHPHDFSVLTNTFNSHNQDEESNELRQAQGTHGEIDTDTSKGYEIAQHVQSSIDHAALEQAPLNKQTHFSSSSEQRNSVTSITQPSVTQSHRAKQPVKSPLKTFFNALVTVEHIDDAQQLLAHLTQQIHVHSTPQSFELKQAIEQSQSQLAKLARTTRLKANKEIVQNAIAQAQSQLAQLQAISEQQNNPESFDVGLVILWPFLPTLFTKLDLVYDSGNENEGQFKNDDAYLQAHAVLCYIANVDPLIEESLTVNALLGLPLDTQVDQRIELDEPTMMAIDYMLQALVSRWQILKGMPVDEFVRMFITREGTVEQTESGCHINVVSMPQDVLMSKLPWGLGMVQLPWLDQALLHIEWKYGF</sequence>
<evidence type="ECO:0000256" key="1">
    <source>
        <dbReference type="SAM" id="MobiDB-lite"/>
    </source>
</evidence>
<keyword evidence="3" id="KW-1185">Reference proteome</keyword>
<feature type="region of interest" description="Disordered" evidence="1">
    <location>
        <begin position="973"/>
        <end position="1005"/>
    </location>
</feature>
<evidence type="ECO:0000313" key="3">
    <source>
        <dbReference type="Proteomes" id="UP001152467"/>
    </source>
</evidence>
<gene>
    <name evidence="2" type="ORF">PSECIP111854_01610</name>
</gene>
<dbReference type="EMBL" id="CAMAPC010000005">
    <property type="protein sequence ID" value="CAH9055598.1"/>
    <property type="molecule type" value="Genomic_DNA"/>
</dbReference>
<dbReference type="RefSeq" id="WP_261626173.1">
    <property type="nucleotide sequence ID" value="NZ_CAMAPC010000005.1"/>
</dbReference>